<dbReference type="InterPro" id="IPR009880">
    <property type="entry name" value="Glyoxal_oxidase_N"/>
</dbReference>
<evidence type="ECO:0008006" key="8">
    <source>
        <dbReference type="Google" id="ProtNLM"/>
    </source>
</evidence>
<keyword evidence="7" id="KW-1185">Reference proteome</keyword>
<gene>
    <name evidence="6" type="ORF">WJX74_004692</name>
</gene>
<dbReference type="Pfam" id="PF09118">
    <property type="entry name" value="GO-like_E_set"/>
    <property type="match status" value="1"/>
</dbReference>
<evidence type="ECO:0000256" key="2">
    <source>
        <dbReference type="SAM" id="MobiDB-lite"/>
    </source>
</evidence>
<keyword evidence="1 3" id="KW-0732">Signal</keyword>
<evidence type="ECO:0000313" key="7">
    <source>
        <dbReference type="Proteomes" id="UP001438707"/>
    </source>
</evidence>
<feature type="region of interest" description="Disordered" evidence="2">
    <location>
        <begin position="24"/>
        <end position="48"/>
    </location>
</feature>
<dbReference type="SUPFAM" id="SSF50965">
    <property type="entry name" value="Galactose oxidase, central domain"/>
    <property type="match status" value="1"/>
</dbReference>
<dbReference type="SUPFAM" id="SSF81296">
    <property type="entry name" value="E set domains"/>
    <property type="match status" value="1"/>
</dbReference>
<dbReference type="InterPro" id="IPR013783">
    <property type="entry name" value="Ig-like_fold"/>
</dbReference>
<dbReference type="Proteomes" id="UP001438707">
    <property type="component" value="Unassembled WGS sequence"/>
</dbReference>
<feature type="domain" description="Galactose oxidase-like Early set" evidence="5">
    <location>
        <begin position="541"/>
        <end position="633"/>
    </location>
</feature>
<dbReference type="InterPro" id="IPR015202">
    <property type="entry name" value="GO-like_E_set"/>
</dbReference>
<comment type="caution">
    <text evidence="6">The sequence shown here is derived from an EMBL/GenBank/DDBJ whole genome shotgun (WGS) entry which is preliminary data.</text>
</comment>
<feature type="region of interest" description="Disordered" evidence="2">
    <location>
        <begin position="645"/>
        <end position="677"/>
    </location>
</feature>
<dbReference type="PANTHER" id="PTHR32208">
    <property type="entry name" value="SECRETED PROTEIN-RELATED"/>
    <property type="match status" value="1"/>
</dbReference>
<feature type="domain" description="Glyoxal oxidase N-terminal" evidence="4">
    <location>
        <begin position="309"/>
        <end position="526"/>
    </location>
</feature>
<protein>
    <recommendedName>
        <fullName evidence="8">Galactose oxidase-like Early set domain-containing protein</fullName>
    </recommendedName>
</protein>
<feature type="compositionally biased region" description="Low complexity" evidence="2">
    <location>
        <begin position="652"/>
        <end position="677"/>
    </location>
</feature>
<dbReference type="CDD" id="cd02851">
    <property type="entry name" value="E_set_GO_C"/>
    <property type="match status" value="1"/>
</dbReference>
<dbReference type="Gene3D" id="2.60.40.10">
    <property type="entry name" value="Immunoglobulins"/>
    <property type="match status" value="1"/>
</dbReference>
<dbReference type="PANTHER" id="PTHR32208:SF21">
    <property type="entry name" value="LOW QUALITY PROTEIN: ALDEHYDE OXIDASE GLOX-LIKE"/>
    <property type="match status" value="1"/>
</dbReference>
<proteinExistence type="predicted"/>
<evidence type="ECO:0000256" key="3">
    <source>
        <dbReference type="SAM" id="SignalP"/>
    </source>
</evidence>
<sequence>MRSGPKLFVWALIVTAVAAQSQGPYDGQPAGRPVSAQQSQLSGGDPTGRGAVLAALGDPLQYIGNLPFNFMPPMVGQPPTLDPATASPIAGNNPAVNGSFKVVGNTGAIAAHAIPFANDLVLFLIRPNARIDFGGETTALPDQAYLLVNNGTRVETAALYNLTDNTYQPFHITESPLCSGHVLLQDGSAFVVGGMMVGINAPYYTIGYQAVRRVDATQPSYSLVNQFPTGRWYPGIMTLPDGNVLIVGGAQIEEIGFGTSKSPLGMGTALGADSTSTVQCVGNAGNQPSDPSYGTPSYTILSPTDNSLSRPLALTILMESSPINTYPFLAVMPSGSTLIIAGAQMEALYFDVTGARADDAIGRLPDFPIPLFFPQQAAITLLPLSGPDYQTQVLTAGGSAQYCATAMTPGGTSSYLVDVTPGANHSIVEEKASIPRVMGDATLLPDGRVFLCNGAQEGIAGGSGYGSSAADKGATVAEIYDPAQPIGRRWSVVADSQIWRMYHSSAFLTSNAEVFIGGSETTAEHRAQIYTPSYLQNGKPRPSITSSPASVGYATSFTVRFTGVPSQDRVVFNRLASATHSNHFDQRQVVLQCVNADGSANCQTPPNSSVAPPGQYQLFVLYQGVPSRANIISLSSGAVPPPVDNNLGSGLPTSPAAATPVAPSAPTPAMTSVAAAG</sequence>
<reference evidence="6 7" key="1">
    <citation type="journal article" date="2024" name="Nat. Commun.">
        <title>Phylogenomics reveals the evolutionary origins of lichenization in chlorophyte algae.</title>
        <authorList>
            <person name="Puginier C."/>
            <person name="Libourel C."/>
            <person name="Otte J."/>
            <person name="Skaloud P."/>
            <person name="Haon M."/>
            <person name="Grisel S."/>
            <person name="Petersen M."/>
            <person name="Berrin J.G."/>
            <person name="Delaux P.M."/>
            <person name="Dal Grande F."/>
            <person name="Keller J."/>
        </authorList>
    </citation>
    <scope>NUCLEOTIDE SEQUENCE [LARGE SCALE GENOMIC DNA]</scope>
    <source>
        <strain evidence="6 7">SAG 2145</strain>
    </source>
</reference>
<feature type="signal peptide" evidence="3">
    <location>
        <begin position="1"/>
        <end position="19"/>
    </location>
</feature>
<evidence type="ECO:0000256" key="1">
    <source>
        <dbReference type="ARBA" id="ARBA00022729"/>
    </source>
</evidence>
<evidence type="ECO:0000259" key="5">
    <source>
        <dbReference type="Pfam" id="PF09118"/>
    </source>
</evidence>
<dbReference type="InterPro" id="IPR037293">
    <property type="entry name" value="Gal_Oxidase_central_sf"/>
</dbReference>
<evidence type="ECO:0000259" key="4">
    <source>
        <dbReference type="Pfam" id="PF07250"/>
    </source>
</evidence>
<accession>A0AAW1RHC5</accession>
<dbReference type="InterPro" id="IPR014756">
    <property type="entry name" value="Ig_E-set"/>
</dbReference>
<dbReference type="InterPro" id="IPR011043">
    <property type="entry name" value="Gal_Oxase/kelch_b-propeller"/>
</dbReference>
<evidence type="ECO:0000313" key="6">
    <source>
        <dbReference type="EMBL" id="KAK9833024.1"/>
    </source>
</evidence>
<dbReference type="Gene3D" id="2.130.10.80">
    <property type="entry name" value="Galactose oxidase/kelch, beta-propeller"/>
    <property type="match status" value="1"/>
</dbReference>
<dbReference type="Pfam" id="PF07250">
    <property type="entry name" value="Glyoxal_oxid_N"/>
    <property type="match status" value="1"/>
</dbReference>
<feature type="chain" id="PRO_5043373983" description="Galactose oxidase-like Early set domain-containing protein" evidence="3">
    <location>
        <begin position="20"/>
        <end position="677"/>
    </location>
</feature>
<name>A0AAW1RHC5_9CHLO</name>
<dbReference type="AlphaFoldDB" id="A0AAW1RHC5"/>
<organism evidence="6 7">
    <name type="scientific">Apatococcus lobatus</name>
    <dbReference type="NCBI Taxonomy" id="904363"/>
    <lineage>
        <taxon>Eukaryota</taxon>
        <taxon>Viridiplantae</taxon>
        <taxon>Chlorophyta</taxon>
        <taxon>core chlorophytes</taxon>
        <taxon>Trebouxiophyceae</taxon>
        <taxon>Chlorellales</taxon>
        <taxon>Chlorellaceae</taxon>
        <taxon>Apatococcus</taxon>
    </lineage>
</organism>
<dbReference type="EMBL" id="JALJOS010000011">
    <property type="protein sequence ID" value="KAK9833024.1"/>
    <property type="molecule type" value="Genomic_DNA"/>
</dbReference>